<name>A0A6A7WE51_9BACT</name>
<dbReference type="AlphaFoldDB" id="A0A6A7WE51"/>
<dbReference type="Proteomes" id="UP000384372">
    <property type="component" value="Unassembled WGS sequence"/>
</dbReference>
<proteinExistence type="predicted"/>
<feature type="domain" description="Peptidase S9 prolyl oligopeptidase catalytic" evidence="3">
    <location>
        <begin position="167"/>
        <end position="228"/>
    </location>
</feature>
<feature type="chain" id="PRO_5025424463" evidence="2">
    <location>
        <begin position="20"/>
        <end position="279"/>
    </location>
</feature>
<dbReference type="InterPro" id="IPR029058">
    <property type="entry name" value="AB_hydrolase_fold"/>
</dbReference>
<feature type="signal peptide" evidence="2">
    <location>
        <begin position="1"/>
        <end position="19"/>
    </location>
</feature>
<dbReference type="PANTHER" id="PTHR43037">
    <property type="entry name" value="UNNAMED PRODUCT-RELATED"/>
    <property type="match status" value="1"/>
</dbReference>
<dbReference type="OrthoDB" id="9764953at2"/>
<sequence>MKKILFAIVLSLTALKVSAYDFLRAVKDSIPGGYNFWVYTPVDYFYSQEQTPVIIFLHGASLCGRDLSRVRRYGPLDAIVKGRDIDALTIVPQNPGGAWSPKKVMDVFDWVRKHYACDSTRVYVLGMSLGGYGTMDVCGTYPDRIAAGMALCGGTSLKDVSGLGKLPFWIIHGTADRAVPVKQSKVVVEKLKRSGNDSRLLYDWLPGANHGAPARIFYLKKTYEWLFSHSLVDKDRPVNKSIDIGLGDLRKAYRDVNRNKPAPELIDGPSIIKEEGNEY</sequence>
<dbReference type="Pfam" id="PF00326">
    <property type="entry name" value="Peptidase_S9"/>
    <property type="match status" value="2"/>
</dbReference>
<comment type="caution">
    <text evidence="4">The sequence shown here is derived from an EMBL/GenBank/DDBJ whole genome shotgun (WGS) entry which is preliminary data.</text>
</comment>
<evidence type="ECO:0000313" key="4">
    <source>
        <dbReference type="EMBL" id="MQP12773.1"/>
    </source>
</evidence>
<dbReference type="SUPFAM" id="SSF53474">
    <property type="entry name" value="alpha/beta-Hydrolases"/>
    <property type="match status" value="1"/>
</dbReference>
<dbReference type="RefSeq" id="WP_158464337.1">
    <property type="nucleotide sequence ID" value="NZ_VZAD01000097.1"/>
</dbReference>
<dbReference type="Gene3D" id="3.40.50.1820">
    <property type="entry name" value="alpha/beta hydrolase"/>
    <property type="match status" value="1"/>
</dbReference>
<reference evidence="4 5" key="1">
    <citation type="submission" date="2019-09" db="EMBL/GenBank/DDBJ databases">
        <title>Distinct polysaccharide growth profiles of human intestinal Prevotella copri isolates.</title>
        <authorList>
            <person name="Fehlner-Peach H."/>
            <person name="Magnabosco C."/>
            <person name="Raghavan V."/>
            <person name="Scher J.U."/>
            <person name="Tett A."/>
            <person name="Cox L.M."/>
            <person name="Gottsegen C."/>
            <person name="Watters A."/>
            <person name="Wiltshire- Gordon J.D."/>
            <person name="Segata N."/>
            <person name="Bonneau R."/>
            <person name="Littman D.R."/>
        </authorList>
    </citation>
    <scope>NUCLEOTIDE SEQUENCE [LARGE SCALE GENOMIC DNA]</scope>
    <source>
        <strain evidence="5">iAQ1173</strain>
    </source>
</reference>
<organism evidence="4 5">
    <name type="scientific">Segatella copri</name>
    <dbReference type="NCBI Taxonomy" id="165179"/>
    <lineage>
        <taxon>Bacteria</taxon>
        <taxon>Pseudomonadati</taxon>
        <taxon>Bacteroidota</taxon>
        <taxon>Bacteroidia</taxon>
        <taxon>Bacteroidales</taxon>
        <taxon>Prevotellaceae</taxon>
        <taxon>Segatella</taxon>
    </lineage>
</organism>
<protein>
    <submittedName>
        <fullName evidence="4">Prolyl oligopeptidase family serine peptidase</fullName>
    </submittedName>
</protein>
<dbReference type="InterPro" id="IPR050955">
    <property type="entry name" value="Plant_Biomass_Hydrol_Est"/>
</dbReference>
<evidence type="ECO:0000259" key="3">
    <source>
        <dbReference type="Pfam" id="PF00326"/>
    </source>
</evidence>
<dbReference type="PANTHER" id="PTHR43037:SF1">
    <property type="entry name" value="BLL1128 PROTEIN"/>
    <property type="match status" value="1"/>
</dbReference>
<dbReference type="InterPro" id="IPR001375">
    <property type="entry name" value="Peptidase_S9_cat"/>
</dbReference>
<feature type="domain" description="Peptidase S9 prolyl oligopeptidase catalytic" evidence="3">
    <location>
        <begin position="99"/>
        <end position="155"/>
    </location>
</feature>
<gene>
    <name evidence="4" type="ORF">F7D20_12580</name>
</gene>
<accession>A0A6A7WE51</accession>
<evidence type="ECO:0000313" key="5">
    <source>
        <dbReference type="Proteomes" id="UP000384372"/>
    </source>
</evidence>
<evidence type="ECO:0000256" key="2">
    <source>
        <dbReference type="SAM" id="SignalP"/>
    </source>
</evidence>
<dbReference type="GO" id="GO:0006508">
    <property type="term" value="P:proteolysis"/>
    <property type="evidence" value="ECO:0007669"/>
    <property type="project" value="InterPro"/>
</dbReference>
<keyword evidence="1 2" id="KW-0732">Signal</keyword>
<evidence type="ECO:0000256" key="1">
    <source>
        <dbReference type="ARBA" id="ARBA00022729"/>
    </source>
</evidence>
<dbReference type="EMBL" id="VZAD01000097">
    <property type="protein sequence ID" value="MQP12773.1"/>
    <property type="molecule type" value="Genomic_DNA"/>
</dbReference>
<dbReference type="GO" id="GO:0008236">
    <property type="term" value="F:serine-type peptidase activity"/>
    <property type="evidence" value="ECO:0007669"/>
    <property type="project" value="InterPro"/>
</dbReference>
<keyword evidence="5" id="KW-1185">Reference proteome</keyword>